<dbReference type="RefSeq" id="XP_024891018.1">
    <property type="nucleotide sequence ID" value="XM_025035250.1"/>
</dbReference>
<dbReference type="GO" id="GO:1902975">
    <property type="term" value="P:mitotic DNA replication initiation"/>
    <property type="evidence" value="ECO:0007669"/>
    <property type="project" value="TreeGrafter"/>
</dbReference>
<dbReference type="PANTHER" id="PTHR45861">
    <property type="entry name" value="DNA POLYMERASE ALPHA CATALYTIC SUBUNIT"/>
    <property type="match status" value="1"/>
</dbReference>
<evidence type="ECO:0000256" key="1">
    <source>
        <dbReference type="SAM" id="Phobius"/>
    </source>
</evidence>
<dbReference type="GO" id="GO:0006273">
    <property type="term" value="P:lagging strand elongation"/>
    <property type="evidence" value="ECO:0007669"/>
    <property type="project" value="TreeGrafter"/>
</dbReference>
<keyword evidence="1" id="KW-0812">Transmembrane</keyword>
<dbReference type="GO" id="GO:0003697">
    <property type="term" value="F:single-stranded DNA binding"/>
    <property type="evidence" value="ECO:0007669"/>
    <property type="project" value="TreeGrafter"/>
</dbReference>
<evidence type="ECO:0000313" key="2">
    <source>
        <dbReference type="Proteomes" id="UP000504618"/>
    </source>
</evidence>
<dbReference type="Gene3D" id="6.10.10.100">
    <property type="match status" value="1"/>
</dbReference>
<dbReference type="Proteomes" id="UP000504618">
    <property type="component" value="Unplaced"/>
</dbReference>
<name>A0A6J1R9V6_9HYME</name>
<dbReference type="GO" id="GO:0003682">
    <property type="term" value="F:chromatin binding"/>
    <property type="evidence" value="ECO:0007669"/>
    <property type="project" value="TreeGrafter"/>
</dbReference>
<keyword evidence="1" id="KW-1133">Transmembrane helix</keyword>
<feature type="transmembrane region" description="Helical" evidence="1">
    <location>
        <begin position="37"/>
        <end position="63"/>
    </location>
</feature>
<reference evidence="3" key="1">
    <citation type="submission" date="2025-08" db="UniProtKB">
        <authorList>
            <consortium name="RefSeq"/>
        </authorList>
    </citation>
    <scope>IDENTIFICATION</scope>
    <source>
        <tissue evidence="3">Whole body</tissue>
    </source>
</reference>
<dbReference type="GeneID" id="112466902"/>
<dbReference type="GO" id="GO:0003887">
    <property type="term" value="F:DNA-directed DNA polymerase activity"/>
    <property type="evidence" value="ECO:0007669"/>
    <property type="project" value="TreeGrafter"/>
</dbReference>
<keyword evidence="2" id="KW-1185">Reference proteome</keyword>
<dbReference type="OrthoDB" id="6755010at2759"/>
<dbReference type="GO" id="GO:0005658">
    <property type="term" value="C:alpha DNA polymerase:primase complex"/>
    <property type="evidence" value="ECO:0007669"/>
    <property type="project" value="TreeGrafter"/>
</dbReference>
<proteinExistence type="predicted"/>
<keyword evidence="1" id="KW-0472">Membrane</keyword>
<accession>A0A6J1R9V6</accession>
<dbReference type="PANTHER" id="PTHR45861:SF1">
    <property type="entry name" value="DNA POLYMERASE ALPHA CATALYTIC SUBUNIT"/>
    <property type="match status" value="1"/>
</dbReference>
<evidence type="ECO:0000313" key="3">
    <source>
        <dbReference type="RefSeq" id="XP_024891018.1"/>
    </source>
</evidence>
<dbReference type="GO" id="GO:0003688">
    <property type="term" value="F:DNA replication origin binding"/>
    <property type="evidence" value="ECO:0007669"/>
    <property type="project" value="TreeGrafter"/>
</dbReference>
<organism evidence="2 3">
    <name type="scientific">Temnothorax curvispinosus</name>
    <dbReference type="NCBI Taxonomy" id="300111"/>
    <lineage>
        <taxon>Eukaryota</taxon>
        <taxon>Metazoa</taxon>
        <taxon>Ecdysozoa</taxon>
        <taxon>Arthropoda</taxon>
        <taxon>Hexapoda</taxon>
        <taxon>Insecta</taxon>
        <taxon>Pterygota</taxon>
        <taxon>Neoptera</taxon>
        <taxon>Endopterygota</taxon>
        <taxon>Hymenoptera</taxon>
        <taxon>Apocrita</taxon>
        <taxon>Aculeata</taxon>
        <taxon>Formicoidea</taxon>
        <taxon>Formicidae</taxon>
        <taxon>Myrmicinae</taxon>
        <taxon>Temnothorax</taxon>
    </lineage>
</organism>
<sequence>MKEHECKKITSAETPSFFNTVDKVLNLMHVTLKEAKYIMTIVMDLNVISLALQIICLAGNILSRTLLGRRAERNEYACNNRYSFNLKDYITLDKKIEKKGRGDEKKLRRMLEASYLIRRKVSMTSWDC</sequence>
<gene>
    <name evidence="3" type="primary">LOC112466902</name>
</gene>
<dbReference type="GO" id="GO:0006272">
    <property type="term" value="P:leading strand elongation"/>
    <property type="evidence" value="ECO:0007669"/>
    <property type="project" value="TreeGrafter"/>
</dbReference>
<dbReference type="AlphaFoldDB" id="A0A6J1R9V6"/>
<protein>
    <submittedName>
        <fullName evidence="3">DNA polymerase alpha catalytic subunit-like</fullName>
    </submittedName>
</protein>